<dbReference type="SUPFAM" id="SSF52374">
    <property type="entry name" value="Nucleotidylyl transferase"/>
    <property type="match status" value="1"/>
</dbReference>
<feature type="domain" description="Cytidyltransferase-like" evidence="3">
    <location>
        <begin position="159"/>
        <end position="302"/>
    </location>
</feature>
<dbReference type="Pfam" id="PF01121">
    <property type="entry name" value="CoaE"/>
    <property type="match status" value="1"/>
</dbReference>
<dbReference type="NCBIfam" id="TIGR00152">
    <property type="entry name" value="dephospho-CoA kinase"/>
    <property type="match status" value="1"/>
</dbReference>
<evidence type="ECO:0000259" key="3">
    <source>
        <dbReference type="Pfam" id="PF01467"/>
    </source>
</evidence>
<dbReference type="Pfam" id="PF01467">
    <property type="entry name" value="CTP_transf_like"/>
    <property type="match status" value="1"/>
</dbReference>
<sequence length="527" mass="59757">MSGKTGLLLLTNSKQIGLVLSSIQQKVTKTLYIQLLNALTDNLGGINTNFLTSIPKYSQEIHGIYTQAARHCKNLDVRVLLSGIKYNINKIKTQNPIDIVIFDRIYNRTDIDHFLKGNISTLTNDYKVLTLDDAKECQNENNEETGCTQSQSKIYKHGVLGGTFDRLHVAHKLLLSEMALRTEIKTTVGVTDETMIKSKVLHELIENLDTRIDNVRNFLSDICPELPCDVVAISDQFGPSVVDPTMDMLVVSQETIRGGNKINEVRESKNLPKLHIHPVELMDEPDRDPAEEKKISSSTLRMRLLGTLLKPIQNNTNIPQRPYVIGLTGGIASGKSGLSHWMQELGAHIIDADSIAHGIYKRGKPCYNLLIEKFGESIIGADREIDRAKLGAIVFKDRNQLEKLNNTVWPEMLKDILEIVKNAKEDVVVIDAAILLQAEWHNYCHEVWTTLVPKQEAVRRLVERNHLNEEQALLRINSQPSNESYLAAANVVFCTLWHKEYTRQQVQRAWQLLRERMCDDKLENCRN</sequence>
<keyword evidence="5" id="KW-1185">Reference proteome</keyword>
<evidence type="ECO:0000256" key="1">
    <source>
        <dbReference type="ARBA" id="ARBA00022741"/>
    </source>
</evidence>
<gene>
    <name evidence="4" type="ORF">WA026_000076</name>
</gene>
<dbReference type="PANTHER" id="PTHR10695:SF46">
    <property type="entry name" value="BIFUNCTIONAL COENZYME A SYNTHASE-RELATED"/>
    <property type="match status" value="1"/>
</dbReference>
<dbReference type="InterPro" id="IPR014729">
    <property type="entry name" value="Rossmann-like_a/b/a_fold"/>
</dbReference>
<dbReference type="EMBL" id="JARQZJ010000121">
    <property type="protein sequence ID" value="KAK9887761.1"/>
    <property type="molecule type" value="Genomic_DNA"/>
</dbReference>
<dbReference type="InterPro" id="IPR001977">
    <property type="entry name" value="Depp_CoAkinase"/>
</dbReference>
<dbReference type="SUPFAM" id="SSF52540">
    <property type="entry name" value="P-loop containing nucleoside triphosphate hydrolases"/>
    <property type="match status" value="1"/>
</dbReference>
<accession>A0AAW1V6E4</accession>
<protein>
    <recommendedName>
        <fullName evidence="3">Cytidyltransferase-like domain-containing protein</fullName>
    </recommendedName>
</protein>
<proteinExistence type="inferred from homology"/>
<dbReference type="Proteomes" id="UP001431783">
    <property type="component" value="Unassembled WGS sequence"/>
</dbReference>
<keyword evidence="1" id="KW-0547">Nucleotide-binding</keyword>
<evidence type="ECO:0000256" key="2">
    <source>
        <dbReference type="ARBA" id="ARBA00022840"/>
    </source>
</evidence>
<dbReference type="GO" id="GO:0004140">
    <property type="term" value="F:dephospho-CoA kinase activity"/>
    <property type="evidence" value="ECO:0007669"/>
    <property type="project" value="InterPro"/>
</dbReference>
<dbReference type="HAMAP" id="MF_00376">
    <property type="entry name" value="Dephospho_CoA_kinase"/>
    <property type="match status" value="1"/>
</dbReference>
<dbReference type="CDD" id="cd02022">
    <property type="entry name" value="DPCK"/>
    <property type="match status" value="1"/>
</dbReference>
<dbReference type="GO" id="GO:0015937">
    <property type="term" value="P:coenzyme A biosynthetic process"/>
    <property type="evidence" value="ECO:0007669"/>
    <property type="project" value="InterPro"/>
</dbReference>
<dbReference type="InterPro" id="IPR004821">
    <property type="entry name" value="Cyt_trans-like"/>
</dbReference>
<dbReference type="GO" id="GO:0005524">
    <property type="term" value="F:ATP binding"/>
    <property type="evidence" value="ECO:0007669"/>
    <property type="project" value="UniProtKB-KW"/>
</dbReference>
<dbReference type="FunFam" id="3.40.50.620:FF:000089">
    <property type="entry name" value="Bifunctional coenzyme A synthase"/>
    <property type="match status" value="1"/>
</dbReference>
<evidence type="ECO:0000313" key="5">
    <source>
        <dbReference type="Proteomes" id="UP001431783"/>
    </source>
</evidence>
<dbReference type="PANTHER" id="PTHR10695">
    <property type="entry name" value="DEPHOSPHO-COA KINASE-RELATED"/>
    <property type="match status" value="1"/>
</dbReference>
<evidence type="ECO:0000313" key="4">
    <source>
        <dbReference type="EMBL" id="KAK9887761.1"/>
    </source>
</evidence>
<organism evidence="4 5">
    <name type="scientific">Henosepilachna vigintioctopunctata</name>
    <dbReference type="NCBI Taxonomy" id="420089"/>
    <lineage>
        <taxon>Eukaryota</taxon>
        <taxon>Metazoa</taxon>
        <taxon>Ecdysozoa</taxon>
        <taxon>Arthropoda</taxon>
        <taxon>Hexapoda</taxon>
        <taxon>Insecta</taxon>
        <taxon>Pterygota</taxon>
        <taxon>Neoptera</taxon>
        <taxon>Endopterygota</taxon>
        <taxon>Coleoptera</taxon>
        <taxon>Polyphaga</taxon>
        <taxon>Cucujiformia</taxon>
        <taxon>Coccinelloidea</taxon>
        <taxon>Coccinellidae</taxon>
        <taxon>Epilachninae</taxon>
        <taxon>Epilachnini</taxon>
        <taxon>Henosepilachna</taxon>
    </lineage>
</organism>
<name>A0AAW1V6E4_9CUCU</name>
<reference evidence="4 5" key="1">
    <citation type="submission" date="2023-03" db="EMBL/GenBank/DDBJ databases">
        <title>Genome insight into feeding habits of ladybird beetles.</title>
        <authorList>
            <person name="Li H.-S."/>
            <person name="Huang Y.-H."/>
            <person name="Pang H."/>
        </authorList>
    </citation>
    <scope>NUCLEOTIDE SEQUENCE [LARGE SCALE GENOMIC DNA]</scope>
    <source>
        <strain evidence="4">SYSU_2023b</strain>
        <tissue evidence="4">Whole body</tissue>
    </source>
</reference>
<dbReference type="Gene3D" id="3.40.50.300">
    <property type="entry name" value="P-loop containing nucleotide triphosphate hydrolases"/>
    <property type="match status" value="1"/>
</dbReference>
<dbReference type="AlphaFoldDB" id="A0AAW1V6E4"/>
<keyword evidence="2" id="KW-0067">ATP-binding</keyword>
<comment type="caution">
    <text evidence="4">The sequence shown here is derived from an EMBL/GenBank/DDBJ whole genome shotgun (WGS) entry which is preliminary data.</text>
</comment>
<dbReference type="InterPro" id="IPR027417">
    <property type="entry name" value="P-loop_NTPase"/>
</dbReference>
<dbReference type="Gene3D" id="3.40.50.620">
    <property type="entry name" value="HUPs"/>
    <property type="match status" value="1"/>
</dbReference>
<dbReference type="PROSITE" id="PS51219">
    <property type="entry name" value="DPCK"/>
    <property type="match status" value="1"/>
</dbReference>